<name>A0A4U5NNE6_POPAL</name>
<protein>
    <submittedName>
        <fullName evidence="2">Uncharacterized protein</fullName>
    </submittedName>
</protein>
<reference evidence="2" key="1">
    <citation type="submission" date="2018-10" db="EMBL/GenBank/DDBJ databases">
        <title>Population genomic analysis revealed the cold adaptation of white poplar.</title>
        <authorList>
            <person name="Liu Y.-J."/>
        </authorList>
    </citation>
    <scope>NUCLEOTIDE SEQUENCE [LARGE SCALE GENOMIC DNA]</scope>
    <source>
        <strain evidence="2">PAL-ZL1</strain>
    </source>
</reference>
<keyword evidence="1" id="KW-1133">Transmembrane helix</keyword>
<comment type="caution">
    <text evidence="2">The sequence shown here is derived from an EMBL/GenBank/DDBJ whole genome shotgun (WGS) entry which is preliminary data.</text>
</comment>
<evidence type="ECO:0000313" key="2">
    <source>
        <dbReference type="EMBL" id="TKR85167.1"/>
    </source>
</evidence>
<dbReference type="AlphaFoldDB" id="A0A4U5NNE6"/>
<accession>A0A4U5NNE6</accession>
<dbReference type="EMBL" id="RCHU01000964">
    <property type="protein sequence ID" value="TKR85167.1"/>
    <property type="molecule type" value="Genomic_DNA"/>
</dbReference>
<organism evidence="2">
    <name type="scientific">Populus alba</name>
    <name type="common">White poplar</name>
    <dbReference type="NCBI Taxonomy" id="43335"/>
    <lineage>
        <taxon>Eukaryota</taxon>
        <taxon>Viridiplantae</taxon>
        <taxon>Streptophyta</taxon>
        <taxon>Embryophyta</taxon>
        <taxon>Tracheophyta</taxon>
        <taxon>Spermatophyta</taxon>
        <taxon>Magnoliopsida</taxon>
        <taxon>eudicotyledons</taxon>
        <taxon>Gunneridae</taxon>
        <taxon>Pentapetalae</taxon>
        <taxon>rosids</taxon>
        <taxon>fabids</taxon>
        <taxon>Malpighiales</taxon>
        <taxon>Salicaceae</taxon>
        <taxon>Saliceae</taxon>
        <taxon>Populus</taxon>
    </lineage>
</organism>
<feature type="transmembrane region" description="Helical" evidence="1">
    <location>
        <begin position="31"/>
        <end position="58"/>
    </location>
</feature>
<evidence type="ECO:0000256" key="1">
    <source>
        <dbReference type="SAM" id="Phobius"/>
    </source>
</evidence>
<gene>
    <name evidence="2" type="ORF">D5086_0000250200</name>
</gene>
<keyword evidence="1" id="KW-0812">Transmembrane</keyword>
<sequence>MVVLGHRLFAAGDSSLSRLPALYRGCSSLQLLFWSFITVDLFLIMLDLLTFGAFLAMANKKKKSGSHRSQLKQQASHLINDCTVLALEAPPLSHTVHVTVPPNSNSPHKAPAVLPTQSSRPVHQLFSTDRADSPNHGELSPSINHIFMDDYSDDEEIEEEADLDYCGEDYVNGSKFFTSSPLATSTNTPPIGSQFTPIVCPTSVIPPPAASLVGDASPSAAFPPCATSLPTASPLCAVSAPASSPVYAMPAHAAAPRCAMSVPIAPTRDCSFS</sequence>
<proteinExistence type="predicted"/>
<keyword evidence="1" id="KW-0472">Membrane</keyword>